<proteinExistence type="predicted"/>
<dbReference type="EMBL" id="JACGWJ010000021">
    <property type="protein sequence ID" value="KAL0336703.1"/>
    <property type="molecule type" value="Genomic_DNA"/>
</dbReference>
<comment type="caution">
    <text evidence="1">The sequence shown here is derived from an EMBL/GenBank/DDBJ whole genome shotgun (WGS) entry which is preliminary data.</text>
</comment>
<protein>
    <submittedName>
        <fullName evidence="1">Uncharacterized protein</fullName>
    </submittedName>
</protein>
<sequence>MHLGALASSSLLAKMKASRAASDDLHPSPSIPGGTHIAWVCSSSFVTCDPEISSLWLANVDNLSMQSSCSRAAYVFWLCLLVAHCMRKRRRQGQPTTACTDKPVPPLRFCSLGSQINFVPNLHAYQGMLGHACCHLPSAALEYFMGRRRWLVCLGITYIMGA</sequence>
<gene>
    <name evidence="1" type="ORF">Sradi_4882200</name>
</gene>
<name>A0AAW2N0Z4_SESRA</name>
<reference evidence="1" key="1">
    <citation type="submission" date="2020-06" db="EMBL/GenBank/DDBJ databases">
        <authorList>
            <person name="Li T."/>
            <person name="Hu X."/>
            <person name="Zhang T."/>
            <person name="Song X."/>
            <person name="Zhang H."/>
            <person name="Dai N."/>
            <person name="Sheng W."/>
            <person name="Hou X."/>
            <person name="Wei L."/>
        </authorList>
    </citation>
    <scope>NUCLEOTIDE SEQUENCE</scope>
    <source>
        <strain evidence="1">G02</strain>
        <tissue evidence="1">Leaf</tissue>
    </source>
</reference>
<accession>A0AAW2N0Z4</accession>
<organism evidence="1">
    <name type="scientific">Sesamum radiatum</name>
    <name type="common">Black benniseed</name>
    <dbReference type="NCBI Taxonomy" id="300843"/>
    <lineage>
        <taxon>Eukaryota</taxon>
        <taxon>Viridiplantae</taxon>
        <taxon>Streptophyta</taxon>
        <taxon>Embryophyta</taxon>
        <taxon>Tracheophyta</taxon>
        <taxon>Spermatophyta</taxon>
        <taxon>Magnoliopsida</taxon>
        <taxon>eudicotyledons</taxon>
        <taxon>Gunneridae</taxon>
        <taxon>Pentapetalae</taxon>
        <taxon>asterids</taxon>
        <taxon>lamiids</taxon>
        <taxon>Lamiales</taxon>
        <taxon>Pedaliaceae</taxon>
        <taxon>Sesamum</taxon>
    </lineage>
</organism>
<evidence type="ECO:0000313" key="1">
    <source>
        <dbReference type="EMBL" id="KAL0336703.1"/>
    </source>
</evidence>
<dbReference type="AlphaFoldDB" id="A0AAW2N0Z4"/>
<reference evidence="1" key="2">
    <citation type="journal article" date="2024" name="Plant">
        <title>Genomic evolution and insights into agronomic trait innovations of Sesamum species.</title>
        <authorList>
            <person name="Miao H."/>
            <person name="Wang L."/>
            <person name="Qu L."/>
            <person name="Liu H."/>
            <person name="Sun Y."/>
            <person name="Le M."/>
            <person name="Wang Q."/>
            <person name="Wei S."/>
            <person name="Zheng Y."/>
            <person name="Lin W."/>
            <person name="Duan Y."/>
            <person name="Cao H."/>
            <person name="Xiong S."/>
            <person name="Wang X."/>
            <person name="Wei L."/>
            <person name="Li C."/>
            <person name="Ma Q."/>
            <person name="Ju M."/>
            <person name="Zhao R."/>
            <person name="Li G."/>
            <person name="Mu C."/>
            <person name="Tian Q."/>
            <person name="Mei H."/>
            <person name="Zhang T."/>
            <person name="Gao T."/>
            <person name="Zhang H."/>
        </authorList>
    </citation>
    <scope>NUCLEOTIDE SEQUENCE</scope>
    <source>
        <strain evidence="1">G02</strain>
    </source>
</reference>